<sequence length="112" mass="12701">MNTEQLVYSLIKEAIEIGMKDVDLEKSKGGYQNMLGQGIPNIVMKPGRSLFYIVQSNGDEIPNSRIKEIGLKLHQFGGLQLMQQAYYDIIKPFGGHGPNLKWVWENVGNWHP</sequence>
<evidence type="ECO:0000313" key="2">
    <source>
        <dbReference type="Proteomes" id="UP001236663"/>
    </source>
</evidence>
<organism evidence="1 2">
    <name type="scientific">Cyclobacterium jeungdonense</name>
    <dbReference type="NCBI Taxonomy" id="708087"/>
    <lineage>
        <taxon>Bacteria</taxon>
        <taxon>Pseudomonadati</taxon>
        <taxon>Bacteroidota</taxon>
        <taxon>Cytophagia</taxon>
        <taxon>Cytophagales</taxon>
        <taxon>Cyclobacteriaceae</taxon>
        <taxon>Cyclobacterium</taxon>
    </lineage>
</organism>
<comment type="caution">
    <text evidence="1">The sequence shown here is derived from an EMBL/GenBank/DDBJ whole genome shotgun (WGS) entry which is preliminary data.</text>
</comment>
<accession>A0ABT8C381</accession>
<reference evidence="2" key="1">
    <citation type="journal article" date="2019" name="Int. J. Syst. Evol. Microbiol.">
        <title>The Global Catalogue of Microorganisms (GCM) 10K type strain sequencing project: providing services to taxonomists for standard genome sequencing and annotation.</title>
        <authorList>
            <consortium name="The Broad Institute Genomics Platform"/>
            <consortium name="The Broad Institute Genome Sequencing Center for Infectious Disease"/>
            <person name="Wu L."/>
            <person name="Ma J."/>
        </authorList>
    </citation>
    <scope>NUCLEOTIDE SEQUENCE [LARGE SCALE GENOMIC DNA]</scope>
    <source>
        <strain evidence="2">CECT 7706</strain>
    </source>
</reference>
<dbReference type="RefSeq" id="WP_163384116.1">
    <property type="nucleotide sequence ID" value="NZ_JAUFQS010000004.1"/>
</dbReference>
<dbReference type="EMBL" id="JAUFQS010000004">
    <property type="protein sequence ID" value="MDN3687233.1"/>
    <property type="molecule type" value="Genomic_DNA"/>
</dbReference>
<gene>
    <name evidence="1" type="ORF">QWZ15_05300</name>
</gene>
<name>A0ABT8C381_9BACT</name>
<protein>
    <submittedName>
        <fullName evidence="1">Uncharacterized protein</fullName>
    </submittedName>
</protein>
<dbReference type="Proteomes" id="UP001236663">
    <property type="component" value="Unassembled WGS sequence"/>
</dbReference>
<evidence type="ECO:0000313" key="1">
    <source>
        <dbReference type="EMBL" id="MDN3687233.1"/>
    </source>
</evidence>
<proteinExistence type="predicted"/>
<keyword evidence="2" id="KW-1185">Reference proteome</keyword>